<evidence type="ECO:0000313" key="2">
    <source>
        <dbReference type="EMBL" id="MFC4540634.1"/>
    </source>
</evidence>
<evidence type="ECO:0000313" key="3">
    <source>
        <dbReference type="Proteomes" id="UP001595898"/>
    </source>
</evidence>
<name>A0ABD5PJ89_9EURY</name>
<comment type="caution">
    <text evidence="2">The sequence shown here is derived from an EMBL/GenBank/DDBJ whole genome shotgun (WGS) entry which is preliminary data.</text>
</comment>
<accession>A0ABD5PJ89</accession>
<dbReference type="InterPro" id="IPR040624">
    <property type="entry name" value="HalOD1"/>
</dbReference>
<keyword evidence="3" id="KW-1185">Reference proteome</keyword>
<protein>
    <submittedName>
        <fullName evidence="2">HalOD1 output domain-containing protein</fullName>
    </submittedName>
</protein>
<feature type="domain" description="Halobacterial output" evidence="1">
    <location>
        <begin position="24"/>
        <end position="94"/>
    </location>
</feature>
<dbReference type="Proteomes" id="UP001595898">
    <property type="component" value="Unassembled WGS sequence"/>
</dbReference>
<proteinExistence type="predicted"/>
<dbReference type="AlphaFoldDB" id="A0ABD5PJ89"/>
<dbReference type="Pfam" id="PF18545">
    <property type="entry name" value="HalOD1"/>
    <property type="match status" value="1"/>
</dbReference>
<dbReference type="RefSeq" id="WP_250138798.1">
    <property type="nucleotide sequence ID" value="NZ_JALIQP010000001.1"/>
</dbReference>
<sequence length="103" mass="10884">MPSRDDASQREDAFVTTFDPGAGERASNTVVTAVASVTGDEPADLSPLYDVVEPDALDALCAHADRTGGDSGHRLWFPYEGFDVCVHSDGEVRILETPSTASA</sequence>
<organism evidence="2 3">
    <name type="scientific">Halosolutus amylolyticus</name>
    <dbReference type="NCBI Taxonomy" id="2932267"/>
    <lineage>
        <taxon>Archaea</taxon>
        <taxon>Methanobacteriati</taxon>
        <taxon>Methanobacteriota</taxon>
        <taxon>Stenosarchaea group</taxon>
        <taxon>Halobacteria</taxon>
        <taxon>Halobacteriales</taxon>
        <taxon>Natrialbaceae</taxon>
        <taxon>Halosolutus</taxon>
    </lineage>
</organism>
<dbReference type="EMBL" id="JBHSFA010000002">
    <property type="protein sequence ID" value="MFC4540634.1"/>
    <property type="molecule type" value="Genomic_DNA"/>
</dbReference>
<evidence type="ECO:0000259" key="1">
    <source>
        <dbReference type="Pfam" id="PF18545"/>
    </source>
</evidence>
<reference evidence="2 3" key="1">
    <citation type="journal article" date="2019" name="Int. J. Syst. Evol. Microbiol.">
        <title>The Global Catalogue of Microorganisms (GCM) 10K type strain sequencing project: providing services to taxonomists for standard genome sequencing and annotation.</title>
        <authorList>
            <consortium name="The Broad Institute Genomics Platform"/>
            <consortium name="The Broad Institute Genome Sequencing Center for Infectious Disease"/>
            <person name="Wu L."/>
            <person name="Ma J."/>
        </authorList>
    </citation>
    <scope>NUCLEOTIDE SEQUENCE [LARGE SCALE GENOMIC DNA]</scope>
    <source>
        <strain evidence="2 3">WLHS5</strain>
    </source>
</reference>
<gene>
    <name evidence="2" type="ORF">ACFO5R_01675</name>
</gene>